<sequence>MHAYTPLGDLALPDRATDRRDARTFARSMLLAGGPCSPEAEALISFIIGTVVLPHMKGRVQARPTMLLRYRQALGPFLSDLLYGIRAGRWSKLRTSNSATAAYPGRATAFNAMRAAMGASGHLEELAGFFREEDRFGLSHQRAAMTSFRPTAPLLQMASEHGVTLSNLAAHFATGTVALPAACDAVEARAEKVTKSDRAVRLPIDPKDPQALAIIASMESLNAFLMAKGRIDGIVFAGLRRIFSHAGKPDFAWQWGGRFYSMPRGDAYESMSGGGDESGRGRRARAALLRIDGEAVEEVDLSAAHLTILHGLLGLPFDASTASYALPGLDHKEVKRWIMIALGASDPKAGGPRCAIVRREAVKRFPVLAGLKGHGISTHDLQYHEAEIMMMAMAELQSQGIGFLPVHDALIVPTSKRGIAAEVLKNAFERYFTENLGKPTAPVPSVH</sequence>
<proteinExistence type="predicted"/>
<gene>
    <name evidence="1" type="ORF">GCM10011395_31750</name>
</gene>
<name>A0ABQ1H5Q9_9SPHN</name>
<evidence type="ECO:0000313" key="1">
    <source>
        <dbReference type="EMBL" id="GGA59117.1"/>
    </source>
</evidence>
<keyword evidence="2" id="KW-1185">Reference proteome</keyword>
<reference evidence="2" key="1">
    <citation type="journal article" date="2019" name="Int. J. Syst. Evol. Microbiol.">
        <title>The Global Catalogue of Microorganisms (GCM) 10K type strain sequencing project: providing services to taxonomists for standard genome sequencing and annotation.</title>
        <authorList>
            <consortium name="The Broad Institute Genomics Platform"/>
            <consortium name="The Broad Institute Genome Sequencing Center for Infectious Disease"/>
            <person name="Wu L."/>
            <person name="Ma J."/>
        </authorList>
    </citation>
    <scope>NUCLEOTIDE SEQUENCE [LARGE SCALE GENOMIC DNA]</scope>
    <source>
        <strain evidence="2">CGMCC 1.10106</strain>
    </source>
</reference>
<comment type="caution">
    <text evidence="1">The sequence shown here is derived from an EMBL/GenBank/DDBJ whole genome shotgun (WGS) entry which is preliminary data.</text>
</comment>
<organism evidence="1 2">
    <name type="scientific">Sphingomonas psychrolutea</name>
    <dbReference type="NCBI Taxonomy" id="1259676"/>
    <lineage>
        <taxon>Bacteria</taxon>
        <taxon>Pseudomonadati</taxon>
        <taxon>Pseudomonadota</taxon>
        <taxon>Alphaproteobacteria</taxon>
        <taxon>Sphingomonadales</taxon>
        <taxon>Sphingomonadaceae</taxon>
        <taxon>Sphingomonas</taxon>
    </lineage>
</organism>
<protein>
    <recommendedName>
        <fullName evidence="3">DNA-directed RNA polymerase</fullName>
    </recommendedName>
</protein>
<evidence type="ECO:0000313" key="2">
    <source>
        <dbReference type="Proteomes" id="UP000618591"/>
    </source>
</evidence>
<dbReference type="EMBL" id="BMDW01000025">
    <property type="protein sequence ID" value="GGA59117.1"/>
    <property type="molecule type" value="Genomic_DNA"/>
</dbReference>
<dbReference type="Proteomes" id="UP000618591">
    <property type="component" value="Unassembled WGS sequence"/>
</dbReference>
<accession>A0ABQ1H5Q9</accession>
<evidence type="ECO:0008006" key="3">
    <source>
        <dbReference type="Google" id="ProtNLM"/>
    </source>
</evidence>